<accession>A0A0F9PT33</accession>
<dbReference type="GO" id="GO:0005524">
    <property type="term" value="F:ATP binding"/>
    <property type="evidence" value="ECO:0007669"/>
    <property type="project" value="UniProtKB-KW"/>
</dbReference>
<dbReference type="InterPro" id="IPR004358">
    <property type="entry name" value="Sig_transdc_His_kin-like_C"/>
</dbReference>
<dbReference type="SUPFAM" id="SSF55874">
    <property type="entry name" value="ATPase domain of HSP90 chaperone/DNA topoisomerase II/histidine kinase"/>
    <property type="match status" value="1"/>
</dbReference>
<dbReference type="AlphaFoldDB" id="A0A0F9PT33"/>
<comment type="caution">
    <text evidence="9">The sequence shown here is derived from an EMBL/GenBank/DDBJ whole genome shotgun (WGS) entry which is preliminary data.</text>
</comment>
<evidence type="ECO:0000313" key="9">
    <source>
        <dbReference type="EMBL" id="KKN27882.1"/>
    </source>
</evidence>
<evidence type="ECO:0000256" key="6">
    <source>
        <dbReference type="ARBA" id="ARBA00022840"/>
    </source>
</evidence>
<evidence type="ECO:0000256" key="2">
    <source>
        <dbReference type="ARBA" id="ARBA00012438"/>
    </source>
</evidence>
<keyword evidence="3" id="KW-0808">Transferase</keyword>
<sequence length="555" mass="62047">MEHNRAKAKKNIEKKMRNVLKRTAVIGSIVAILTAVLGLIGYISGFGVLVSIQEDFILMAPSTSISFILLSSIVLLLPNIKWGKRNTIIGCSIALLVSIFGLLEIIGLIFDIDLNFEDLIFPSAETLGSIPVRRMSHSTAGVFFIAGLATFGLIFYRFKNIKSLKLIHWSGILGSLTMIISVIFMMAYIYGTPLLYEQGSLIPMGMPTAFGFLMLGMSIFTSSDKTSFPIRLIAQPNTYAQLLRIFFPLSIIAVLIGSLVTVLIHFFSNVNATFISALIVGLVAGFTGLVVNWVSKIIGGSIDEEQAKRKRAETSSQKALNRAEFYKDLFTHDISNILQSIRSTNHFIRNPQNKGDPQEIKELADMINEQVDRGAKLVSTVRRLSQLDEEVTPIASVDAMNYLNESVRVLKNYFQNKDIKIQINSFKEKLIIQANELLQDVFENILINAAKHNDNDVIEITIHISMHTQNDIENYKLEFKDNGIGIIDERKSTIFQRGNSMPKERGGMGLGLSLVKKIIESYNGKIWVEDRIKNDHLKGSNLIILIPKIHEPLLE</sequence>
<dbReference type="Pfam" id="PF02518">
    <property type="entry name" value="HATPase_c"/>
    <property type="match status" value="1"/>
</dbReference>
<protein>
    <recommendedName>
        <fullName evidence="2">histidine kinase</fullName>
        <ecNumber evidence="2">2.7.13.3</ecNumber>
    </recommendedName>
</protein>
<feature type="transmembrane region" description="Helical" evidence="7">
    <location>
        <begin position="89"/>
        <end position="110"/>
    </location>
</feature>
<name>A0A0F9PT33_9ZZZZ</name>
<evidence type="ECO:0000256" key="7">
    <source>
        <dbReference type="SAM" id="Phobius"/>
    </source>
</evidence>
<dbReference type="InterPro" id="IPR036890">
    <property type="entry name" value="HATPase_C_sf"/>
</dbReference>
<feature type="transmembrane region" description="Helical" evidence="7">
    <location>
        <begin position="24"/>
        <end position="50"/>
    </location>
</feature>
<keyword evidence="4" id="KW-0547">Nucleotide-binding</keyword>
<dbReference type="InterPro" id="IPR003594">
    <property type="entry name" value="HATPase_dom"/>
</dbReference>
<dbReference type="PRINTS" id="PR00344">
    <property type="entry name" value="BCTRLSENSOR"/>
</dbReference>
<dbReference type="PROSITE" id="PS50109">
    <property type="entry name" value="HIS_KIN"/>
    <property type="match status" value="1"/>
</dbReference>
<dbReference type="PANTHER" id="PTHR44936">
    <property type="entry name" value="SENSOR PROTEIN CREC"/>
    <property type="match status" value="1"/>
</dbReference>
<evidence type="ECO:0000256" key="4">
    <source>
        <dbReference type="ARBA" id="ARBA00022741"/>
    </source>
</evidence>
<evidence type="ECO:0000259" key="8">
    <source>
        <dbReference type="PROSITE" id="PS50109"/>
    </source>
</evidence>
<dbReference type="PANTHER" id="PTHR44936:SF10">
    <property type="entry name" value="SENSOR PROTEIN RSTB"/>
    <property type="match status" value="1"/>
</dbReference>
<keyword evidence="6" id="KW-0067">ATP-binding</keyword>
<dbReference type="EMBL" id="LAZR01002607">
    <property type="protein sequence ID" value="KKN27882.1"/>
    <property type="molecule type" value="Genomic_DNA"/>
</dbReference>
<organism evidence="9">
    <name type="scientific">marine sediment metagenome</name>
    <dbReference type="NCBI Taxonomy" id="412755"/>
    <lineage>
        <taxon>unclassified sequences</taxon>
        <taxon>metagenomes</taxon>
        <taxon>ecological metagenomes</taxon>
    </lineage>
</organism>
<evidence type="ECO:0000256" key="3">
    <source>
        <dbReference type="ARBA" id="ARBA00022679"/>
    </source>
</evidence>
<feature type="domain" description="Histidine kinase" evidence="8">
    <location>
        <begin position="329"/>
        <end position="550"/>
    </location>
</feature>
<keyword evidence="7" id="KW-0812">Transmembrane</keyword>
<feature type="transmembrane region" description="Helical" evidence="7">
    <location>
        <begin position="140"/>
        <end position="158"/>
    </location>
</feature>
<dbReference type="GO" id="GO:0004673">
    <property type="term" value="F:protein histidine kinase activity"/>
    <property type="evidence" value="ECO:0007669"/>
    <property type="project" value="UniProtKB-EC"/>
</dbReference>
<dbReference type="InterPro" id="IPR050980">
    <property type="entry name" value="2C_sensor_his_kinase"/>
</dbReference>
<reference evidence="9" key="1">
    <citation type="journal article" date="2015" name="Nature">
        <title>Complex archaea that bridge the gap between prokaryotes and eukaryotes.</title>
        <authorList>
            <person name="Spang A."/>
            <person name="Saw J.H."/>
            <person name="Jorgensen S.L."/>
            <person name="Zaremba-Niedzwiedzka K."/>
            <person name="Martijn J."/>
            <person name="Lind A.E."/>
            <person name="van Eijk R."/>
            <person name="Schleper C."/>
            <person name="Guy L."/>
            <person name="Ettema T.J."/>
        </authorList>
    </citation>
    <scope>NUCLEOTIDE SEQUENCE</scope>
</reference>
<dbReference type="InterPro" id="IPR005467">
    <property type="entry name" value="His_kinase_dom"/>
</dbReference>
<dbReference type="SMART" id="SM00387">
    <property type="entry name" value="HATPase_c"/>
    <property type="match status" value="1"/>
</dbReference>
<keyword evidence="5" id="KW-0418">Kinase</keyword>
<evidence type="ECO:0000256" key="1">
    <source>
        <dbReference type="ARBA" id="ARBA00000085"/>
    </source>
</evidence>
<comment type="catalytic activity">
    <reaction evidence="1">
        <text>ATP + protein L-histidine = ADP + protein N-phospho-L-histidine.</text>
        <dbReference type="EC" id="2.7.13.3"/>
    </reaction>
</comment>
<gene>
    <name evidence="9" type="ORF">LCGC14_0860060</name>
</gene>
<dbReference type="Gene3D" id="3.30.565.10">
    <property type="entry name" value="Histidine kinase-like ATPase, C-terminal domain"/>
    <property type="match status" value="1"/>
</dbReference>
<dbReference type="EC" id="2.7.13.3" evidence="2"/>
<keyword evidence="7" id="KW-1133">Transmembrane helix</keyword>
<feature type="transmembrane region" description="Helical" evidence="7">
    <location>
        <begin position="242"/>
        <end position="267"/>
    </location>
</feature>
<feature type="transmembrane region" description="Helical" evidence="7">
    <location>
        <begin position="56"/>
        <end position="77"/>
    </location>
</feature>
<feature type="transmembrane region" description="Helical" evidence="7">
    <location>
        <begin position="170"/>
        <end position="190"/>
    </location>
</feature>
<keyword evidence="7" id="KW-0472">Membrane</keyword>
<proteinExistence type="predicted"/>
<feature type="transmembrane region" description="Helical" evidence="7">
    <location>
        <begin position="273"/>
        <end position="294"/>
    </location>
</feature>
<feature type="transmembrane region" description="Helical" evidence="7">
    <location>
        <begin position="202"/>
        <end position="221"/>
    </location>
</feature>
<evidence type="ECO:0000256" key="5">
    <source>
        <dbReference type="ARBA" id="ARBA00022777"/>
    </source>
</evidence>